<dbReference type="InterPro" id="IPR008969">
    <property type="entry name" value="CarboxyPept-like_regulatory"/>
</dbReference>
<dbReference type="InterPro" id="IPR039426">
    <property type="entry name" value="TonB-dep_rcpt-like"/>
</dbReference>
<gene>
    <name evidence="10" type="ORF">IDJ77_02485</name>
</gene>
<dbReference type="Pfam" id="PF13715">
    <property type="entry name" value="CarbopepD_reg_2"/>
    <property type="match status" value="1"/>
</dbReference>
<dbReference type="Gene3D" id="2.60.40.1120">
    <property type="entry name" value="Carboxypeptidase-like, regulatory domain"/>
    <property type="match status" value="1"/>
</dbReference>
<evidence type="ECO:0000313" key="10">
    <source>
        <dbReference type="EMBL" id="MBD1362666.1"/>
    </source>
</evidence>
<proteinExistence type="inferred from homology"/>
<evidence type="ECO:0000259" key="9">
    <source>
        <dbReference type="Pfam" id="PF07715"/>
    </source>
</evidence>
<dbReference type="InterPro" id="IPR037066">
    <property type="entry name" value="Plug_dom_sf"/>
</dbReference>
<evidence type="ECO:0000256" key="3">
    <source>
        <dbReference type="ARBA" id="ARBA00022452"/>
    </source>
</evidence>
<evidence type="ECO:0000256" key="2">
    <source>
        <dbReference type="ARBA" id="ARBA00022448"/>
    </source>
</evidence>
<evidence type="ECO:0000256" key="6">
    <source>
        <dbReference type="ARBA" id="ARBA00023237"/>
    </source>
</evidence>
<dbReference type="EMBL" id="JACWMY010000001">
    <property type="protein sequence ID" value="MBD1362666.1"/>
    <property type="molecule type" value="Genomic_DNA"/>
</dbReference>
<dbReference type="Gene3D" id="2.170.130.10">
    <property type="entry name" value="TonB-dependent receptor, plug domain"/>
    <property type="match status" value="1"/>
</dbReference>
<dbReference type="PROSITE" id="PS52016">
    <property type="entry name" value="TONB_DEPENDENT_REC_3"/>
    <property type="match status" value="1"/>
</dbReference>
<dbReference type="Gene3D" id="2.40.170.20">
    <property type="entry name" value="TonB-dependent receptor, beta-barrel domain"/>
    <property type="match status" value="1"/>
</dbReference>
<organism evidence="10 11">
    <name type="scientific">Mucilaginibacter pankratovii</name>
    <dbReference type="NCBI Taxonomy" id="2772110"/>
    <lineage>
        <taxon>Bacteria</taxon>
        <taxon>Pseudomonadati</taxon>
        <taxon>Bacteroidota</taxon>
        <taxon>Sphingobacteriia</taxon>
        <taxon>Sphingobacteriales</taxon>
        <taxon>Sphingobacteriaceae</taxon>
        <taxon>Mucilaginibacter</taxon>
    </lineage>
</organism>
<keyword evidence="5 7" id="KW-0472">Membrane</keyword>
<keyword evidence="3 7" id="KW-1134">Transmembrane beta strand</keyword>
<comment type="similarity">
    <text evidence="7">Belongs to the TonB-dependent receptor family.</text>
</comment>
<evidence type="ECO:0000256" key="7">
    <source>
        <dbReference type="PROSITE-ProRule" id="PRU01360"/>
    </source>
</evidence>
<dbReference type="InterPro" id="IPR023996">
    <property type="entry name" value="TonB-dep_OMP_SusC/RagA"/>
</dbReference>
<dbReference type="Proteomes" id="UP000606600">
    <property type="component" value="Unassembled WGS sequence"/>
</dbReference>
<dbReference type="SUPFAM" id="SSF49464">
    <property type="entry name" value="Carboxypeptidase regulatory domain-like"/>
    <property type="match status" value="1"/>
</dbReference>
<keyword evidence="10" id="KW-0675">Receptor</keyword>
<keyword evidence="11" id="KW-1185">Reference proteome</keyword>
<keyword evidence="2 7" id="KW-0813">Transport</keyword>
<feature type="signal peptide" evidence="8">
    <location>
        <begin position="1"/>
        <end position="20"/>
    </location>
</feature>
<dbReference type="NCBIfam" id="TIGR04056">
    <property type="entry name" value="OMP_RagA_SusC"/>
    <property type="match status" value="1"/>
</dbReference>
<keyword evidence="4 7" id="KW-0812">Transmembrane</keyword>
<comment type="subcellular location">
    <subcellularLocation>
        <location evidence="1 7">Cell outer membrane</location>
        <topology evidence="1 7">Multi-pass membrane protein</topology>
    </subcellularLocation>
</comment>
<evidence type="ECO:0000313" key="11">
    <source>
        <dbReference type="Proteomes" id="UP000606600"/>
    </source>
</evidence>
<dbReference type="InterPro" id="IPR012910">
    <property type="entry name" value="Plug_dom"/>
</dbReference>
<comment type="caution">
    <text evidence="10">The sequence shown here is derived from an EMBL/GenBank/DDBJ whole genome shotgun (WGS) entry which is preliminary data.</text>
</comment>
<dbReference type="Pfam" id="PF07715">
    <property type="entry name" value="Plug"/>
    <property type="match status" value="1"/>
</dbReference>
<evidence type="ECO:0000256" key="1">
    <source>
        <dbReference type="ARBA" id="ARBA00004571"/>
    </source>
</evidence>
<accession>A0ABR7WK24</accession>
<keyword evidence="8" id="KW-0732">Signal</keyword>
<dbReference type="RefSeq" id="WP_191187337.1">
    <property type="nucleotide sequence ID" value="NZ_JACWMY010000001.1"/>
</dbReference>
<dbReference type="SUPFAM" id="SSF56935">
    <property type="entry name" value="Porins"/>
    <property type="match status" value="1"/>
</dbReference>
<evidence type="ECO:0000256" key="5">
    <source>
        <dbReference type="ARBA" id="ARBA00023136"/>
    </source>
</evidence>
<evidence type="ECO:0000256" key="8">
    <source>
        <dbReference type="SAM" id="SignalP"/>
    </source>
</evidence>
<sequence>MIKKLTFLVMLILSHNLLLAQGTQVIKGRIVDDTGSPLVGATVYLTVEKKAAAADAKGDFSITSNNAENKLRVTFVGYKTQELDLVAFKNGGTITLQSDGNNLNEVIVVGYGTAVKKDLTGAVSTLSGDLITERKTTRVSQALQGAIPGVQVTRNTGTPGASGSILIRGVTTLGVNDPLVIIDGVPGSIDNLNPDNVESISVLKDAASSAIYGSRAAAGVILITTKRAKEGQTDLTYSVDFGSQRPITMPKFVNAQTYMALFNEMKVNDGATPIYDAAIIKDYEALSAAEPDKYPNTNWQNDYFKKSAFQQRHDLNFTIGTKNVKTKVIAGYINQGGLEPNRSFNRYSFRVNNDLRFNDKLSANVDFSYYRAQSLSATTSDINLVRQLPAIYDDYYTDGRYAPGKDGANPIANNILGGRTNVRNNQFSARMQLNYSPVKGLKLSGIFAPQLGFLNSSAFSQIVSYTSLTDPSVVLNRFNNTNALTQSSSYNQALNAQFLANYQVTVAHDHNITALLGYESNDFRDENSSAFRDGYVLPAYQVIDAGAKLNATNSGNASESALRSFFGRINYSYKGKYLLQVNARYDGSSRFAPENRWGFFPAISGGWVASEEEMFKGKMPFSFLKIRGSWGRNGNQQIGNYSYQSLINLNTVLFYNTAGQIVPATAGNQLNYAVKDITWETKQDFDIGVDVAFFKDRLSLTADYFNKTTFDILLNLPIPLNTGLLATPQNGGKMLNKGWELQVGWNDKIGKDWKYSFSVNLSDYKNKIADLKGTSTLGSYALLEGQPYNVWYGYRNLGYFKDAADVAASAKLTGAEKPGDLKYADLNGDGKITADKDQVPLGNSLPRYLFGGNGNVKYKNFDFGFSFQGIGKQLSRLGGFMIQPFDSNFGNVNTYYVDNYWTPDRPNAKYPRLSYNNKNINYDQSSDFWFFNGSYIRLKDVTFGYTFSPGLLKRFGVKNARVFISATDLFTASHYPKGWDPEGTQGNNPLVVTYYSGLSVTF</sequence>
<feature type="domain" description="TonB-dependent receptor plug" evidence="9">
    <location>
        <begin position="116"/>
        <end position="220"/>
    </location>
</feature>
<keyword evidence="6 7" id="KW-0998">Cell outer membrane</keyword>
<dbReference type="NCBIfam" id="TIGR04057">
    <property type="entry name" value="SusC_RagA_signa"/>
    <property type="match status" value="1"/>
</dbReference>
<feature type="chain" id="PRO_5046697355" evidence="8">
    <location>
        <begin position="21"/>
        <end position="1002"/>
    </location>
</feature>
<reference evidence="10 11" key="1">
    <citation type="submission" date="2020-09" db="EMBL/GenBank/DDBJ databases">
        <title>Novel species of Mucilaginibacter isolated from a glacier on the Tibetan Plateau.</title>
        <authorList>
            <person name="Liu Q."/>
            <person name="Xin Y.-H."/>
        </authorList>
    </citation>
    <scope>NUCLEOTIDE SEQUENCE [LARGE SCALE GENOMIC DNA]</scope>
    <source>
        <strain evidence="10 11">ZT4R22</strain>
    </source>
</reference>
<dbReference type="InterPro" id="IPR023997">
    <property type="entry name" value="TonB-dep_OMP_SusC/RagA_CS"/>
</dbReference>
<name>A0ABR7WK24_9SPHI</name>
<protein>
    <submittedName>
        <fullName evidence="10">TonB-dependent receptor</fullName>
    </submittedName>
</protein>
<evidence type="ECO:0000256" key="4">
    <source>
        <dbReference type="ARBA" id="ARBA00022692"/>
    </source>
</evidence>
<dbReference type="InterPro" id="IPR036942">
    <property type="entry name" value="Beta-barrel_TonB_sf"/>
</dbReference>